<dbReference type="Pfam" id="PF01915">
    <property type="entry name" value="Glyco_hydro_3_C"/>
    <property type="match status" value="1"/>
</dbReference>
<dbReference type="Gene3D" id="3.20.20.300">
    <property type="entry name" value="Glycoside hydrolase, family 3, N-terminal domain"/>
    <property type="match status" value="1"/>
</dbReference>
<dbReference type="SUPFAM" id="SSF52279">
    <property type="entry name" value="Beta-D-glucan exohydrolase, C-terminal domain"/>
    <property type="match status" value="1"/>
</dbReference>
<organism evidence="9 10">
    <name type="scientific">Reichenbachiella faecimaris</name>
    <dbReference type="NCBI Taxonomy" id="692418"/>
    <lineage>
        <taxon>Bacteria</taxon>
        <taxon>Pseudomonadati</taxon>
        <taxon>Bacteroidota</taxon>
        <taxon>Cytophagia</taxon>
        <taxon>Cytophagales</taxon>
        <taxon>Reichenbachiellaceae</taxon>
        <taxon>Reichenbachiella</taxon>
    </lineage>
</organism>
<feature type="transmembrane region" description="Helical" evidence="7">
    <location>
        <begin position="12"/>
        <end position="30"/>
    </location>
</feature>
<dbReference type="InterPro" id="IPR026891">
    <property type="entry name" value="Fn3-like"/>
</dbReference>
<dbReference type="NCBIfam" id="NF011678">
    <property type="entry name" value="PRK15098.1"/>
    <property type="match status" value="1"/>
</dbReference>
<reference evidence="9 10" key="1">
    <citation type="submission" date="2017-04" db="EMBL/GenBank/DDBJ databases">
        <authorList>
            <person name="Afonso C.L."/>
            <person name="Miller P.J."/>
            <person name="Scott M.A."/>
            <person name="Spackman E."/>
            <person name="Goraichik I."/>
            <person name="Dimitrov K.M."/>
            <person name="Suarez D.L."/>
            <person name="Swayne D.E."/>
        </authorList>
    </citation>
    <scope>NUCLEOTIDE SEQUENCE [LARGE SCALE GENOMIC DNA]</scope>
    <source>
        <strain evidence="9 10">DSM 26133</strain>
    </source>
</reference>
<sequence length="782" mass="86894">MLEGGSSKELPPFYVINLMVYLMLKVGVLIKQIMIMRIPLLLFLAASLSYCTSEQQSIDPIEQKVDELMSKMTLVEKIGQTAQRGTSSRVKGELSEDLKNAVREGRIGSLINVMNKEFVDELQRIAVEESPNGIPLIFARDVIHGFKTIFPIPLGQAATWNPALVEEGARIAAVEASTYGVRWTFAPMLDIARDPRWGRIAESPGEDPYLASELSAAYVRGFQGNNLTDPTSMIACAKHFVGYGAAEGGRDYNTAVIHESLLRNIYLPPFEKAVDAGVQTFMSGFNELNGVPVSGNQFLLDQVLRQEWGFDGFVVSDWNSVTEMIAHGYCVDEKDAAFKAARAGVDMEMTSQSYDNYLQELIDEGQLDIQQLDRMVRAILRVKLRMGLFDQPYRVDNEELILSESHLKKAKTAAAQSMVLLKNEKKLLPLKPKQKIAVIGPMANAPLDQLGTWIFDGDKDDSMTPIASLQERLGANIQYVQGLTYSRDQSKAQFARAIKAAQQSDLVLFFGGEEAILSGEAHSRAHINLPGAQEELIKEIKKKTGKPIVLIIQAGRPIVLENIIGDVDAILMAWHLGTMAGPAITEVLVGDINPSGRLPISWPKSVGQIPIYYNHKNTGRPARAESFVGIEDIPIGAWQSSLGNDSHYLDDGFEPLYPFGYGLSYTRFEYAGLTISADTLNEREELKVNFELSNTGETDGVEVVQLYIRDYFGSITRPIKELKKFERISLKAKEKKTLEFTIDKSDLQFYNANNELVLESGLFSVFVGGDAQTTMKQDFWIE</sequence>
<keyword evidence="10" id="KW-1185">Reference proteome</keyword>
<dbReference type="InterPro" id="IPR002772">
    <property type="entry name" value="Glyco_hydro_3_C"/>
</dbReference>
<keyword evidence="4" id="KW-0732">Signal</keyword>
<evidence type="ECO:0000256" key="2">
    <source>
        <dbReference type="ARBA" id="ARBA00005336"/>
    </source>
</evidence>
<dbReference type="EC" id="3.2.1.21" evidence="3"/>
<evidence type="ECO:0000313" key="10">
    <source>
        <dbReference type="Proteomes" id="UP000192472"/>
    </source>
</evidence>
<dbReference type="FunFam" id="2.60.40.10:FF:000495">
    <property type="entry name" value="Periplasmic beta-glucosidase"/>
    <property type="match status" value="1"/>
</dbReference>
<dbReference type="Pfam" id="PF00933">
    <property type="entry name" value="Glyco_hydro_3"/>
    <property type="match status" value="1"/>
</dbReference>
<evidence type="ECO:0000313" key="9">
    <source>
        <dbReference type="EMBL" id="SMD39009.1"/>
    </source>
</evidence>
<dbReference type="GO" id="GO:0008422">
    <property type="term" value="F:beta-glucosidase activity"/>
    <property type="evidence" value="ECO:0007669"/>
    <property type="project" value="UniProtKB-EC"/>
</dbReference>
<keyword evidence="5" id="KW-0378">Hydrolase</keyword>
<evidence type="ECO:0000256" key="1">
    <source>
        <dbReference type="ARBA" id="ARBA00000448"/>
    </source>
</evidence>
<dbReference type="FunFam" id="3.20.20.300:FF:000005">
    <property type="entry name" value="Periplasmic beta-glucosidase"/>
    <property type="match status" value="1"/>
</dbReference>
<dbReference type="InterPro" id="IPR051915">
    <property type="entry name" value="Cellulose_Degrad_GH3"/>
</dbReference>
<dbReference type="PRINTS" id="PR00133">
    <property type="entry name" value="GLHYDRLASE3"/>
</dbReference>
<protein>
    <recommendedName>
        <fullName evidence="3">beta-glucosidase</fullName>
        <ecNumber evidence="3">3.2.1.21</ecNumber>
    </recommendedName>
</protein>
<dbReference type="Gene3D" id="2.60.40.10">
    <property type="entry name" value="Immunoglobulins"/>
    <property type="match status" value="1"/>
</dbReference>
<feature type="domain" description="Fibronectin type III-like" evidence="8">
    <location>
        <begin position="702"/>
        <end position="771"/>
    </location>
</feature>
<accession>A0A1W2GQU5</accession>
<dbReference type="InterPro" id="IPR036962">
    <property type="entry name" value="Glyco_hydro_3_N_sf"/>
</dbReference>
<evidence type="ECO:0000256" key="6">
    <source>
        <dbReference type="ARBA" id="ARBA00023295"/>
    </source>
</evidence>
<dbReference type="GO" id="GO:0009251">
    <property type="term" value="P:glucan catabolic process"/>
    <property type="evidence" value="ECO:0007669"/>
    <property type="project" value="TreeGrafter"/>
</dbReference>
<dbReference type="Pfam" id="PF14310">
    <property type="entry name" value="Fn3-like"/>
    <property type="match status" value="1"/>
</dbReference>
<keyword evidence="6" id="KW-0326">Glycosidase</keyword>
<evidence type="ECO:0000256" key="4">
    <source>
        <dbReference type="ARBA" id="ARBA00022729"/>
    </source>
</evidence>
<dbReference type="STRING" id="692418.SAMN04488029_3998"/>
<keyword evidence="7" id="KW-1133">Transmembrane helix</keyword>
<keyword evidence="7" id="KW-0812">Transmembrane</keyword>
<dbReference type="InterPro" id="IPR001764">
    <property type="entry name" value="Glyco_hydro_3_N"/>
</dbReference>
<evidence type="ECO:0000256" key="7">
    <source>
        <dbReference type="SAM" id="Phobius"/>
    </source>
</evidence>
<dbReference type="Gene3D" id="3.40.50.1700">
    <property type="entry name" value="Glycoside hydrolase family 3 C-terminal domain"/>
    <property type="match status" value="1"/>
</dbReference>
<dbReference type="InterPro" id="IPR017853">
    <property type="entry name" value="GH"/>
</dbReference>
<comment type="similarity">
    <text evidence="2">Belongs to the glycosyl hydrolase 3 family.</text>
</comment>
<dbReference type="Proteomes" id="UP000192472">
    <property type="component" value="Unassembled WGS sequence"/>
</dbReference>
<evidence type="ECO:0000256" key="3">
    <source>
        <dbReference type="ARBA" id="ARBA00012744"/>
    </source>
</evidence>
<dbReference type="SUPFAM" id="SSF51445">
    <property type="entry name" value="(Trans)glycosidases"/>
    <property type="match status" value="1"/>
</dbReference>
<dbReference type="PANTHER" id="PTHR30620:SF16">
    <property type="entry name" value="LYSOSOMAL BETA GLUCOSIDASE"/>
    <property type="match status" value="1"/>
</dbReference>
<evidence type="ECO:0000256" key="5">
    <source>
        <dbReference type="ARBA" id="ARBA00022801"/>
    </source>
</evidence>
<name>A0A1W2GQU5_REIFA</name>
<proteinExistence type="inferred from homology"/>
<dbReference type="PANTHER" id="PTHR30620">
    <property type="entry name" value="PERIPLASMIC BETA-GLUCOSIDASE-RELATED"/>
    <property type="match status" value="1"/>
</dbReference>
<comment type="catalytic activity">
    <reaction evidence="1">
        <text>Hydrolysis of terminal, non-reducing beta-D-glucosyl residues with release of beta-D-glucose.</text>
        <dbReference type="EC" id="3.2.1.21"/>
    </reaction>
</comment>
<dbReference type="SMART" id="SM01217">
    <property type="entry name" value="Fn3_like"/>
    <property type="match status" value="1"/>
</dbReference>
<gene>
    <name evidence="9" type="ORF">SAMN04488029_3998</name>
</gene>
<dbReference type="AlphaFoldDB" id="A0A1W2GQU5"/>
<dbReference type="InterPro" id="IPR036881">
    <property type="entry name" value="Glyco_hydro_3_C_sf"/>
</dbReference>
<evidence type="ECO:0000259" key="8">
    <source>
        <dbReference type="SMART" id="SM01217"/>
    </source>
</evidence>
<keyword evidence="7" id="KW-0472">Membrane</keyword>
<dbReference type="InterPro" id="IPR013783">
    <property type="entry name" value="Ig-like_fold"/>
</dbReference>
<dbReference type="EMBL" id="FWYF01000005">
    <property type="protein sequence ID" value="SMD39009.1"/>
    <property type="molecule type" value="Genomic_DNA"/>
</dbReference>